<dbReference type="EMBL" id="KV454209">
    <property type="protein sequence ID" value="ODQ61390.1"/>
    <property type="molecule type" value="Genomic_DNA"/>
</dbReference>
<feature type="region of interest" description="Disordered" evidence="1">
    <location>
        <begin position="733"/>
        <end position="766"/>
    </location>
</feature>
<dbReference type="OrthoDB" id="19806at2759"/>
<dbReference type="Proteomes" id="UP000094112">
    <property type="component" value="Unassembled WGS sequence"/>
</dbReference>
<dbReference type="STRING" id="683960.A0A1E3P7V0"/>
<evidence type="ECO:0000256" key="1">
    <source>
        <dbReference type="SAM" id="MobiDB-lite"/>
    </source>
</evidence>
<evidence type="ECO:0000259" key="2">
    <source>
        <dbReference type="Pfam" id="PF25995"/>
    </source>
</evidence>
<dbReference type="PANTHER" id="PTHR31011">
    <property type="entry name" value="PROTEIN STB2-RELATED"/>
    <property type="match status" value="1"/>
</dbReference>
<keyword evidence="4" id="KW-1185">Reference proteome</keyword>
<accession>A0A1E3P7V0</accession>
<dbReference type="InterPro" id="IPR038919">
    <property type="entry name" value="STB2/STB2"/>
</dbReference>
<feature type="domain" description="STB6-like N-terminal" evidence="2">
    <location>
        <begin position="44"/>
        <end position="179"/>
    </location>
</feature>
<protein>
    <recommendedName>
        <fullName evidence="2">STB6-like N-terminal domain-containing protein</fullName>
    </recommendedName>
</protein>
<evidence type="ECO:0000313" key="3">
    <source>
        <dbReference type="EMBL" id="ODQ61390.1"/>
    </source>
</evidence>
<dbReference type="Pfam" id="PF25995">
    <property type="entry name" value="STB6_N"/>
    <property type="match status" value="1"/>
</dbReference>
<dbReference type="PANTHER" id="PTHR31011:SF2">
    <property type="entry name" value="PROTEIN STB2-RELATED"/>
    <property type="match status" value="1"/>
</dbReference>
<dbReference type="InterPro" id="IPR059025">
    <property type="entry name" value="STB6_N"/>
</dbReference>
<gene>
    <name evidence="3" type="ORF">WICANDRAFT_90825</name>
</gene>
<organism evidence="3 4">
    <name type="scientific">Wickerhamomyces anomalus (strain ATCC 58044 / CBS 1984 / NCYC 433 / NRRL Y-366-8)</name>
    <name type="common">Yeast</name>
    <name type="synonym">Hansenula anomala</name>
    <dbReference type="NCBI Taxonomy" id="683960"/>
    <lineage>
        <taxon>Eukaryota</taxon>
        <taxon>Fungi</taxon>
        <taxon>Dikarya</taxon>
        <taxon>Ascomycota</taxon>
        <taxon>Saccharomycotina</taxon>
        <taxon>Saccharomycetes</taxon>
        <taxon>Phaffomycetales</taxon>
        <taxon>Wickerhamomycetaceae</taxon>
        <taxon>Wickerhamomyces</taxon>
    </lineage>
</organism>
<feature type="compositionally biased region" description="Polar residues" evidence="1">
    <location>
        <begin position="733"/>
        <end position="745"/>
    </location>
</feature>
<reference evidence="3 4" key="1">
    <citation type="journal article" date="2016" name="Proc. Natl. Acad. Sci. U.S.A.">
        <title>Comparative genomics of biotechnologically important yeasts.</title>
        <authorList>
            <person name="Riley R."/>
            <person name="Haridas S."/>
            <person name="Wolfe K.H."/>
            <person name="Lopes M.R."/>
            <person name="Hittinger C.T."/>
            <person name="Goeker M."/>
            <person name="Salamov A.A."/>
            <person name="Wisecaver J.H."/>
            <person name="Long T.M."/>
            <person name="Calvey C.H."/>
            <person name="Aerts A.L."/>
            <person name="Barry K.W."/>
            <person name="Choi C."/>
            <person name="Clum A."/>
            <person name="Coughlan A.Y."/>
            <person name="Deshpande S."/>
            <person name="Douglass A.P."/>
            <person name="Hanson S.J."/>
            <person name="Klenk H.-P."/>
            <person name="LaButti K.M."/>
            <person name="Lapidus A."/>
            <person name="Lindquist E.A."/>
            <person name="Lipzen A.M."/>
            <person name="Meier-Kolthoff J.P."/>
            <person name="Ohm R.A."/>
            <person name="Otillar R.P."/>
            <person name="Pangilinan J.L."/>
            <person name="Peng Y."/>
            <person name="Rokas A."/>
            <person name="Rosa C.A."/>
            <person name="Scheuner C."/>
            <person name="Sibirny A.A."/>
            <person name="Slot J.C."/>
            <person name="Stielow J.B."/>
            <person name="Sun H."/>
            <person name="Kurtzman C.P."/>
            <person name="Blackwell M."/>
            <person name="Grigoriev I.V."/>
            <person name="Jeffries T.W."/>
        </authorList>
    </citation>
    <scope>NUCLEOTIDE SEQUENCE [LARGE SCALE GENOMIC DNA]</scope>
    <source>
        <strain evidence="4">ATCC 58044 / CBS 1984 / NCYC 433 / NRRL Y-366-8</strain>
    </source>
</reference>
<evidence type="ECO:0000313" key="4">
    <source>
        <dbReference type="Proteomes" id="UP000094112"/>
    </source>
</evidence>
<dbReference type="GO" id="GO:0070822">
    <property type="term" value="C:Sin3-type complex"/>
    <property type="evidence" value="ECO:0007669"/>
    <property type="project" value="TreeGrafter"/>
</dbReference>
<dbReference type="AlphaFoldDB" id="A0A1E3P7V0"/>
<sequence length="766" mass="88323">MAPSVSQAETLQAPPSSHFPGWGSSLNLQELQIQGASNDNQEVTYLFPDTIALESICDNQESQYEITSIRGFEIYIVEQWACERKYGTVITAFTGDSEHEIKVGKVNLPLDTSKWSDKLMHFFQEIAESGAKPKKTEEGFLFITNLSSFPSNLNLLPIPCGCVLDTWEYFKVNVNLRRMHCGGRSALLLCSPSDASGDKFRQIYKTHPKVDVMYAVKELVMLVQICLVDFKLLDPNFVDGLLCDKTVEKIKDWWRLFGSAYYGTTPKDGLLGPTTVAAILGFVLSCHFRLDIAGSDFPKEPFNYFSFRVNVGKFQKQYNLKRTWYLDPITVEKLFRVTTKISNTDISKLKKVVKSTVQDISGKGSSIQYAPEVLTLDLEKLIKYFHCSARLTYLWYGKGDIRDIKGFDYHERGIPASSLRSGVGKIRSLPRRLQDDNVSEKRAKERQSETCKEVEDEPQEQQLCQQLDERFKKQIMMKKKLTTDESFNNELRRRCSFPFIRNEISVGQIEYENLPISRVSNITTNTIMKRSKSFSFVENSLSRWDFVPSPYNFGDKVKSLKSKLYIHQHSTEEFNKVKNQYAKTVEKSHNELAKLNQMVKPINRQYEIQTQAGERAKMKMEDIQALSARLEYELRILSTRVRDTEDSVDQFVSKVQSLDKSISESNACLKFKSKDWDGHSENIDENNMMEICWYSIVSRFDVDRLKHLWMKFDPSFGYANWIRDKLFCSNEQQEQPLPKTTVSSYESKKQADNKNSFVNTEKAKQN</sequence>
<proteinExistence type="predicted"/>
<dbReference type="GeneID" id="30203509"/>
<name>A0A1E3P7V0_WICAA</name>
<dbReference type="RefSeq" id="XP_019040597.1">
    <property type="nucleotide sequence ID" value="XM_019186263.1"/>
</dbReference>